<comment type="subcellular location">
    <subcellularLocation>
        <location evidence="1">Endomembrane system</location>
    </subcellularLocation>
    <subcellularLocation>
        <location evidence="6">Synapse</location>
    </subcellularLocation>
</comment>
<dbReference type="AlphaFoldDB" id="A0A4Z2FK11"/>
<evidence type="ECO:0000256" key="4">
    <source>
        <dbReference type="ARBA" id="ARBA00023121"/>
    </source>
</evidence>
<gene>
    <name evidence="9" type="primary">CADPS2_0</name>
    <name evidence="9" type="ORF">EYF80_048596</name>
</gene>
<evidence type="ECO:0000256" key="1">
    <source>
        <dbReference type="ARBA" id="ARBA00004308"/>
    </source>
</evidence>
<evidence type="ECO:0000256" key="6">
    <source>
        <dbReference type="ARBA" id="ARBA00034103"/>
    </source>
</evidence>
<organism evidence="9 10">
    <name type="scientific">Liparis tanakae</name>
    <name type="common">Tanaka's snailfish</name>
    <dbReference type="NCBI Taxonomy" id="230148"/>
    <lineage>
        <taxon>Eukaryota</taxon>
        <taxon>Metazoa</taxon>
        <taxon>Chordata</taxon>
        <taxon>Craniata</taxon>
        <taxon>Vertebrata</taxon>
        <taxon>Euteleostomi</taxon>
        <taxon>Actinopterygii</taxon>
        <taxon>Neopterygii</taxon>
        <taxon>Teleostei</taxon>
        <taxon>Neoteleostei</taxon>
        <taxon>Acanthomorphata</taxon>
        <taxon>Eupercaria</taxon>
        <taxon>Perciformes</taxon>
        <taxon>Cottioidei</taxon>
        <taxon>Cottales</taxon>
        <taxon>Liparidae</taxon>
        <taxon>Liparis</taxon>
    </lineage>
</organism>
<evidence type="ECO:0000256" key="7">
    <source>
        <dbReference type="SAM" id="MobiDB-lite"/>
    </source>
</evidence>
<dbReference type="InterPro" id="IPR033227">
    <property type="entry name" value="CAPS"/>
</dbReference>
<dbReference type="GO" id="GO:0098793">
    <property type="term" value="C:presynapse"/>
    <property type="evidence" value="ECO:0007669"/>
    <property type="project" value="GOC"/>
</dbReference>
<dbReference type="EMBL" id="SRLO01001124">
    <property type="protein sequence ID" value="TNN41240.1"/>
    <property type="molecule type" value="Genomic_DNA"/>
</dbReference>
<feature type="region of interest" description="Disordered" evidence="7">
    <location>
        <begin position="116"/>
        <end position="135"/>
    </location>
</feature>
<comment type="caution">
    <text evidence="9">The sequence shown here is derived from an EMBL/GenBank/DDBJ whole genome shotgun (WGS) entry which is preliminary data.</text>
</comment>
<dbReference type="GO" id="GO:0045921">
    <property type="term" value="P:positive regulation of exocytosis"/>
    <property type="evidence" value="ECO:0007669"/>
    <property type="project" value="TreeGrafter"/>
</dbReference>
<dbReference type="PROSITE" id="PS51258">
    <property type="entry name" value="MHD1"/>
    <property type="match status" value="1"/>
</dbReference>
<sequence length="135" mass="15271">MNTGVVVTPINGSATSEDLFWKLDALQMFVLDLHWPEREFAQHLEQRLKLMASDMMEACVKRTKSAFDSRIQKASRSTELRVAPPLCAMFNVLMDARKQSAKLCVLDTGQEVGPGHVTSAWHTPDPQLEETWTHM</sequence>
<keyword evidence="2" id="KW-0813">Transport</keyword>
<evidence type="ECO:0000313" key="9">
    <source>
        <dbReference type="EMBL" id="TNN41240.1"/>
    </source>
</evidence>
<evidence type="ECO:0000256" key="5">
    <source>
        <dbReference type="ARBA" id="ARBA00023136"/>
    </source>
</evidence>
<reference evidence="9 10" key="1">
    <citation type="submission" date="2019-03" db="EMBL/GenBank/DDBJ databases">
        <title>First draft genome of Liparis tanakae, snailfish: a comprehensive survey of snailfish specific genes.</title>
        <authorList>
            <person name="Kim W."/>
            <person name="Song I."/>
            <person name="Jeong J.-H."/>
            <person name="Kim D."/>
            <person name="Kim S."/>
            <person name="Ryu S."/>
            <person name="Song J.Y."/>
            <person name="Lee S.K."/>
        </authorList>
    </citation>
    <scope>NUCLEOTIDE SEQUENCE [LARGE SCALE GENOMIC DNA]</scope>
    <source>
        <tissue evidence="9">Muscle</tissue>
    </source>
</reference>
<evidence type="ECO:0000256" key="2">
    <source>
        <dbReference type="ARBA" id="ARBA00022448"/>
    </source>
</evidence>
<dbReference type="GO" id="GO:0008289">
    <property type="term" value="F:lipid binding"/>
    <property type="evidence" value="ECO:0007669"/>
    <property type="project" value="UniProtKB-KW"/>
</dbReference>
<accession>A0A4Z2FK11</accession>
<dbReference type="OrthoDB" id="10063282at2759"/>
<dbReference type="InterPro" id="IPR014770">
    <property type="entry name" value="Munc13_1"/>
</dbReference>
<dbReference type="InterPro" id="IPR010439">
    <property type="entry name" value="MUN_dom"/>
</dbReference>
<keyword evidence="10" id="KW-1185">Reference proteome</keyword>
<dbReference type="Pfam" id="PF06292">
    <property type="entry name" value="MUN"/>
    <property type="match status" value="1"/>
</dbReference>
<evidence type="ECO:0000259" key="8">
    <source>
        <dbReference type="PROSITE" id="PS51258"/>
    </source>
</evidence>
<name>A0A4Z2FK11_9TELE</name>
<dbReference type="PANTHER" id="PTHR12166:SF7">
    <property type="entry name" value="CALCIUM-DEPENDENT SECRETION ACTIVATOR 2"/>
    <property type="match status" value="1"/>
</dbReference>
<evidence type="ECO:0000313" key="10">
    <source>
        <dbReference type="Proteomes" id="UP000314294"/>
    </source>
</evidence>
<dbReference type="Proteomes" id="UP000314294">
    <property type="component" value="Unassembled WGS sequence"/>
</dbReference>
<feature type="domain" description="MHD1" evidence="8">
    <location>
        <begin position="1"/>
        <end position="63"/>
    </location>
</feature>
<dbReference type="GO" id="GO:0098978">
    <property type="term" value="C:glutamatergic synapse"/>
    <property type="evidence" value="ECO:0007669"/>
    <property type="project" value="TreeGrafter"/>
</dbReference>
<dbReference type="GO" id="GO:0012505">
    <property type="term" value="C:endomembrane system"/>
    <property type="evidence" value="ECO:0007669"/>
    <property type="project" value="UniProtKB-SubCell"/>
</dbReference>
<dbReference type="GO" id="GO:1990504">
    <property type="term" value="P:dense core granule exocytosis"/>
    <property type="evidence" value="ECO:0007669"/>
    <property type="project" value="InterPro"/>
</dbReference>
<dbReference type="GO" id="GO:0016079">
    <property type="term" value="P:synaptic vesicle exocytosis"/>
    <property type="evidence" value="ECO:0007669"/>
    <property type="project" value="InterPro"/>
</dbReference>
<keyword evidence="3" id="KW-0770">Synapse</keyword>
<dbReference type="PANTHER" id="PTHR12166">
    <property type="entry name" value="CALCIUM-DEPENDENT SECRETION ACTIVATOR"/>
    <property type="match status" value="1"/>
</dbReference>
<evidence type="ECO:0000256" key="3">
    <source>
        <dbReference type="ARBA" id="ARBA00023018"/>
    </source>
</evidence>
<keyword evidence="4" id="KW-0446">Lipid-binding</keyword>
<proteinExistence type="predicted"/>
<protein>
    <submittedName>
        <fullName evidence="9">Calcium-dependent secretion activator 2</fullName>
    </submittedName>
</protein>
<keyword evidence="5" id="KW-0472">Membrane</keyword>